<accession>A0A5C5XIE5</accession>
<comment type="caution">
    <text evidence="1">The sequence shown here is derived from an EMBL/GenBank/DDBJ whole genome shotgun (WGS) entry which is preliminary data.</text>
</comment>
<dbReference type="EMBL" id="SJPG01000001">
    <property type="protein sequence ID" value="TWT61925.1"/>
    <property type="molecule type" value="Genomic_DNA"/>
</dbReference>
<evidence type="ECO:0000313" key="1">
    <source>
        <dbReference type="EMBL" id="TWT61925.1"/>
    </source>
</evidence>
<keyword evidence="2" id="KW-1185">Reference proteome</keyword>
<gene>
    <name evidence="1" type="ORF">Pan54_26620</name>
</gene>
<sequence length="48" mass="5600">MRNIRIFGANKTNPSGFTEYPLLLLMVYTNCAINNKDRQDTMAEFSWN</sequence>
<organism evidence="1 2">
    <name type="scientific">Rubinisphaera italica</name>
    <dbReference type="NCBI Taxonomy" id="2527969"/>
    <lineage>
        <taxon>Bacteria</taxon>
        <taxon>Pseudomonadati</taxon>
        <taxon>Planctomycetota</taxon>
        <taxon>Planctomycetia</taxon>
        <taxon>Planctomycetales</taxon>
        <taxon>Planctomycetaceae</taxon>
        <taxon>Rubinisphaera</taxon>
    </lineage>
</organism>
<protein>
    <submittedName>
        <fullName evidence="1">Uncharacterized protein</fullName>
    </submittedName>
</protein>
<reference evidence="1 2" key="1">
    <citation type="submission" date="2019-02" db="EMBL/GenBank/DDBJ databases">
        <title>Deep-cultivation of Planctomycetes and their phenomic and genomic characterization uncovers novel biology.</title>
        <authorList>
            <person name="Wiegand S."/>
            <person name="Jogler M."/>
            <person name="Boedeker C."/>
            <person name="Pinto D."/>
            <person name="Vollmers J."/>
            <person name="Rivas-Marin E."/>
            <person name="Kohn T."/>
            <person name="Peeters S.H."/>
            <person name="Heuer A."/>
            <person name="Rast P."/>
            <person name="Oberbeckmann S."/>
            <person name="Bunk B."/>
            <person name="Jeske O."/>
            <person name="Meyerdierks A."/>
            <person name="Storesund J.E."/>
            <person name="Kallscheuer N."/>
            <person name="Luecker S."/>
            <person name="Lage O.M."/>
            <person name="Pohl T."/>
            <person name="Merkel B.J."/>
            <person name="Hornburger P."/>
            <person name="Mueller R.-W."/>
            <person name="Bruemmer F."/>
            <person name="Labrenz M."/>
            <person name="Spormann A.M."/>
            <person name="Op Den Camp H."/>
            <person name="Overmann J."/>
            <person name="Amann R."/>
            <person name="Jetten M.S.M."/>
            <person name="Mascher T."/>
            <person name="Medema M.H."/>
            <person name="Devos D.P."/>
            <person name="Kaster A.-K."/>
            <person name="Ovreas L."/>
            <person name="Rohde M."/>
            <person name="Galperin M.Y."/>
            <person name="Jogler C."/>
        </authorList>
    </citation>
    <scope>NUCLEOTIDE SEQUENCE [LARGE SCALE GENOMIC DNA]</scope>
    <source>
        <strain evidence="1 2">Pan54</strain>
    </source>
</reference>
<name>A0A5C5XIE5_9PLAN</name>
<dbReference type="Proteomes" id="UP000316095">
    <property type="component" value="Unassembled WGS sequence"/>
</dbReference>
<dbReference type="AlphaFoldDB" id="A0A5C5XIE5"/>
<evidence type="ECO:0000313" key="2">
    <source>
        <dbReference type="Proteomes" id="UP000316095"/>
    </source>
</evidence>
<proteinExistence type="predicted"/>